<dbReference type="InterPro" id="IPR000504">
    <property type="entry name" value="RRM_dom"/>
</dbReference>
<evidence type="ECO:0000256" key="3">
    <source>
        <dbReference type="ARBA" id="ARBA00022692"/>
    </source>
</evidence>
<dbReference type="PROSITE" id="PS50102">
    <property type="entry name" value="RRM"/>
    <property type="match status" value="2"/>
</dbReference>
<dbReference type="Pfam" id="PF00076">
    <property type="entry name" value="RRM_1"/>
    <property type="match status" value="2"/>
</dbReference>
<evidence type="ECO:0000256" key="4">
    <source>
        <dbReference type="ARBA" id="ARBA00022989"/>
    </source>
</evidence>
<dbReference type="AlphaFoldDB" id="A0A0V0RFC2"/>
<dbReference type="Gene3D" id="3.30.70.330">
    <property type="match status" value="2"/>
</dbReference>
<keyword evidence="4 9" id="KW-1133">Transmembrane helix</keyword>
<keyword evidence="12" id="KW-1185">Reference proteome</keyword>
<dbReference type="SMART" id="SM00360">
    <property type="entry name" value="RRM"/>
    <property type="match status" value="2"/>
</dbReference>
<accession>A0A0V0RFC2</accession>
<dbReference type="Proteomes" id="UP000054630">
    <property type="component" value="Unassembled WGS sequence"/>
</dbReference>
<dbReference type="InterPro" id="IPR046756">
    <property type="entry name" value="VAS1/VOA1_TM"/>
</dbReference>
<dbReference type="STRING" id="6336.A0A0V0RFC2"/>
<name>A0A0V0RFC2_9BILA</name>
<evidence type="ECO:0000256" key="8">
    <source>
        <dbReference type="SAM" id="MobiDB-lite"/>
    </source>
</evidence>
<evidence type="ECO:0000256" key="2">
    <source>
        <dbReference type="ARBA" id="ARBA00004167"/>
    </source>
</evidence>
<keyword evidence="6" id="KW-0539">Nucleus</keyword>
<evidence type="ECO:0000313" key="11">
    <source>
        <dbReference type="EMBL" id="KRX13175.1"/>
    </source>
</evidence>
<evidence type="ECO:0000256" key="1">
    <source>
        <dbReference type="ARBA" id="ARBA00004123"/>
    </source>
</evidence>
<evidence type="ECO:0000313" key="12">
    <source>
        <dbReference type="Proteomes" id="UP000054630"/>
    </source>
</evidence>
<evidence type="ECO:0000256" key="7">
    <source>
        <dbReference type="PROSITE-ProRule" id="PRU00176"/>
    </source>
</evidence>
<evidence type="ECO:0000256" key="9">
    <source>
        <dbReference type="SAM" id="Phobius"/>
    </source>
</evidence>
<comment type="subcellular location">
    <subcellularLocation>
        <location evidence="2">Membrane</location>
        <topology evidence="2">Single-pass membrane protein</topology>
    </subcellularLocation>
    <subcellularLocation>
        <location evidence="1">Nucleus</location>
    </subcellularLocation>
</comment>
<evidence type="ECO:0000256" key="6">
    <source>
        <dbReference type="ARBA" id="ARBA00023242"/>
    </source>
</evidence>
<evidence type="ECO:0000259" key="10">
    <source>
        <dbReference type="PROSITE" id="PS50102"/>
    </source>
</evidence>
<dbReference type="GO" id="GO:0010468">
    <property type="term" value="P:regulation of gene expression"/>
    <property type="evidence" value="ECO:0007669"/>
    <property type="project" value="TreeGrafter"/>
</dbReference>
<dbReference type="OrthoDB" id="1875751at2759"/>
<dbReference type="GO" id="GO:0003723">
    <property type="term" value="F:RNA binding"/>
    <property type="evidence" value="ECO:0007669"/>
    <property type="project" value="UniProtKB-UniRule"/>
</dbReference>
<dbReference type="Gene3D" id="2.40.160.110">
    <property type="match status" value="1"/>
</dbReference>
<keyword evidence="3 9" id="KW-0812">Transmembrane</keyword>
<gene>
    <name evidence="11" type="primary">sqd</name>
    <name evidence="11" type="ORF">T07_14931</name>
</gene>
<keyword evidence="7" id="KW-0694">RNA-binding</keyword>
<dbReference type="PANTHER" id="PTHR48033">
    <property type="entry name" value="RNA-BINDING (RRM/RBD/RNP MOTIFS) FAMILY PROTEIN"/>
    <property type="match status" value="1"/>
</dbReference>
<feature type="compositionally biased region" description="Polar residues" evidence="8">
    <location>
        <begin position="60"/>
        <end position="72"/>
    </location>
</feature>
<dbReference type="InterPro" id="IPR012677">
    <property type="entry name" value="Nucleotide-bd_a/b_plait_sf"/>
</dbReference>
<reference evidence="11 12" key="1">
    <citation type="submission" date="2015-01" db="EMBL/GenBank/DDBJ databases">
        <title>Evolution of Trichinella species and genotypes.</title>
        <authorList>
            <person name="Korhonen P.K."/>
            <person name="Edoardo P."/>
            <person name="Giuseppe L.R."/>
            <person name="Gasser R.B."/>
        </authorList>
    </citation>
    <scope>NUCLEOTIDE SEQUENCE [LARGE SCALE GENOMIC DNA]</scope>
    <source>
        <strain evidence="11">ISS37</strain>
    </source>
</reference>
<proteinExistence type="predicted"/>
<feature type="region of interest" description="Disordered" evidence="8">
    <location>
        <begin position="60"/>
        <end position="85"/>
    </location>
</feature>
<feature type="domain" description="RRM" evidence="10">
    <location>
        <begin position="181"/>
        <end position="259"/>
    </location>
</feature>
<dbReference type="Pfam" id="PF20520">
    <property type="entry name" value="Ac45-VOA1_TM"/>
    <property type="match status" value="1"/>
</dbReference>
<dbReference type="GO" id="GO:0000785">
    <property type="term" value="C:chromatin"/>
    <property type="evidence" value="ECO:0007669"/>
    <property type="project" value="TreeGrafter"/>
</dbReference>
<keyword evidence="5 9" id="KW-0472">Membrane</keyword>
<dbReference type="SUPFAM" id="SSF54928">
    <property type="entry name" value="RNA-binding domain, RBD"/>
    <property type="match status" value="2"/>
</dbReference>
<dbReference type="GO" id="GO:0016020">
    <property type="term" value="C:membrane"/>
    <property type="evidence" value="ECO:0007669"/>
    <property type="project" value="UniProtKB-SubCell"/>
</dbReference>
<dbReference type="PANTHER" id="PTHR48033:SF10">
    <property type="entry name" value="RNA-BINDING PROTEIN SQUID"/>
    <property type="match status" value="1"/>
</dbReference>
<feature type="transmembrane region" description="Helical" evidence="9">
    <location>
        <begin position="814"/>
        <end position="835"/>
    </location>
</feature>
<dbReference type="EMBL" id="JYDL01000218">
    <property type="protein sequence ID" value="KRX13175.1"/>
    <property type="molecule type" value="Genomic_DNA"/>
</dbReference>
<evidence type="ECO:0000256" key="5">
    <source>
        <dbReference type="ARBA" id="ARBA00023136"/>
    </source>
</evidence>
<protein>
    <submittedName>
        <fullName evidence="11">RNA-binding protein squid</fullName>
    </submittedName>
</protein>
<feature type="transmembrane region" description="Helical" evidence="9">
    <location>
        <begin position="459"/>
        <end position="479"/>
    </location>
</feature>
<dbReference type="InterPro" id="IPR035979">
    <property type="entry name" value="RBD_domain_sf"/>
</dbReference>
<sequence>MECDTESLYKTLIITVKLQNSASFLNLTMSDNVGNNWTGGVQEEVSNEQQMSEQCKQANVLQGEDTQPSNDGVSAPAKKREKNEESTDVNFCCPHTLYGLLAAAPQWRFGIFEKERPDFALLEEKMCIKDGPSNNQRRRPMGHAFQDQDDFRPAQLCRRLRMSKPAATSQQSIHHVSYAMTKIFVGGISWDTNENDLTNHFNQFGDVVHVQVKYDHYTGRSRGFAFVEFATAEACKKVALAKKDAELKGKKCEVKPAKSRENKKLFVGGLPSDYTEELLRKHMEQFGRVEEIEWPFDKVNNKRKNFAFIVFEDDDGAAAAAALPKQRFGDRTCDVKIAVPQYMRPQKTAGPGMSQQWPGHYHDYSGYSGYGSNAGHYGYFDDFYGGGSEYGVDYDNWSYGTPTAAHAAAGGPPAAGHMGAPAAGMPPSAGRGVRGGNYGGYAGYGGYQQDNFIKTMNRFWIWFVFFLIPAFVQCSILLWNVDRNDDLELNDIFDSKNERVQFFLFLLPEFSMAQLSQQFGAYDTEEKCTNLVHFKELVKSGKGYQLMNSHLGSGILNDPSTALFAQKDALNVDNWKNMNRVILKLTSWEDLELISKKLIEQNVGNRIGLLSTTAIFREKRNAKLLANSKAIPTETFVNVSGNCFLYASKILFVIRENAYSTSKVTNVELPASNLKSTGKCNNYAGSMDLKWSPFVTADQKSFSDFTLSFHFDQSPGWWFLNNITLTASGSAISEKSLQYVFNETAVHSLRLNGANGFAYACRKPRALMIPTSRESKFQYGIAFLKLQVQPFRAARTNGFTDNIDDCTPFFTAEVWMSLISVFVIFAITIFGVSMISSLKTMDRFDDPKGKSLVISFKE</sequence>
<organism evidence="11 12">
    <name type="scientific">Trichinella nelsoni</name>
    <dbReference type="NCBI Taxonomy" id="6336"/>
    <lineage>
        <taxon>Eukaryota</taxon>
        <taxon>Metazoa</taxon>
        <taxon>Ecdysozoa</taxon>
        <taxon>Nematoda</taxon>
        <taxon>Enoplea</taxon>
        <taxon>Dorylaimia</taxon>
        <taxon>Trichinellida</taxon>
        <taxon>Trichinellidae</taxon>
        <taxon>Trichinella</taxon>
    </lineage>
</organism>
<feature type="domain" description="RRM" evidence="10">
    <location>
        <begin position="263"/>
        <end position="340"/>
    </location>
</feature>
<dbReference type="GO" id="GO:0005654">
    <property type="term" value="C:nucleoplasm"/>
    <property type="evidence" value="ECO:0007669"/>
    <property type="project" value="TreeGrafter"/>
</dbReference>
<comment type="caution">
    <text evidence="11">The sequence shown here is derived from an EMBL/GenBank/DDBJ whole genome shotgun (WGS) entry which is preliminary data.</text>
</comment>